<dbReference type="PATRIC" id="fig|595434.4.peg.4027"/>
<keyword evidence="2" id="KW-1185">Reference proteome</keyword>
<gene>
    <name evidence="1" type="ORF">RISK_004246</name>
</gene>
<accession>A0A0J1EEB3</accession>
<protein>
    <submittedName>
        <fullName evidence="1">Uncharacterized protein</fullName>
    </submittedName>
</protein>
<dbReference type="Proteomes" id="UP000036367">
    <property type="component" value="Unassembled WGS sequence"/>
</dbReference>
<evidence type="ECO:0000313" key="1">
    <source>
        <dbReference type="EMBL" id="KLU03839.1"/>
    </source>
</evidence>
<organism evidence="1 2">
    <name type="scientific">Rhodopirellula islandica</name>
    <dbReference type="NCBI Taxonomy" id="595434"/>
    <lineage>
        <taxon>Bacteria</taxon>
        <taxon>Pseudomonadati</taxon>
        <taxon>Planctomycetota</taxon>
        <taxon>Planctomycetia</taxon>
        <taxon>Pirellulales</taxon>
        <taxon>Pirellulaceae</taxon>
        <taxon>Rhodopirellula</taxon>
    </lineage>
</organism>
<reference evidence="1" key="1">
    <citation type="submission" date="2015-05" db="EMBL/GenBank/DDBJ databases">
        <title>Permanent draft genome of Rhodopirellula islandicus K833.</title>
        <authorList>
            <person name="Kizina J."/>
            <person name="Richter M."/>
            <person name="Glockner F.O."/>
            <person name="Harder J."/>
        </authorList>
    </citation>
    <scope>NUCLEOTIDE SEQUENCE [LARGE SCALE GENOMIC DNA]</scope>
    <source>
        <strain evidence="1">K833</strain>
    </source>
</reference>
<dbReference type="AlphaFoldDB" id="A0A0J1EEB3"/>
<name>A0A0J1EEB3_RHOIS</name>
<dbReference type="STRING" id="595434.RISK_004246"/>
<comment type="caution">
    <text evidence="1">The sequence shown here is derived from an EMBL/GenBank/DDBJ whole genome shotgun (WGS) entry which is preliminary data.</text>
</comment>
<evidence type="ECO:0000313" key="2">
    <source>
        <dbReference type="Proteomes" id="UP000036367"/>
    </source>
</evidence>
<dbReference type="EMBL" id="LECT01000031">
    <property type="protein sequence ID" value="KLU03839.1"/>
    <property type="molecule type" value="Genomic_DNA"/>
</dbReference>
<proteinExistence type="predicted"/>
<sequence>MFRSRRLFQQIRWRIDRPNGLSQASLMVNNECPQGNRNARSMRRSDSTCNFVKLGLGWVSQKRCLT</sequence>